<keyword evidence="2" id="KW-1185">Reference proteome</keyword>
<evidence type="ECO:0000313" key="1">
    <source>
        <dbReference type="EMBL" id="GAA1992583.1"/>
    </source>
</evidence>
<proteinExistence type="predicted"/>
<evidence type="ECO:0008006" key="3">
    <source>
        <dbReference type="Google" id="ProtNLM"/>
    </source>
</evidence>
<organism evidence="1 2">
    <name type="scientific">Nocardiopsis rhodophaea</name>
    <dbReference type="NCBI Taxonomy" id="280238"/>
    <lineage>
        <taxon>Bacteria</taxon>
        <taxon>Bacillati</taxon>
        <taxon>Actinomycetota</taxon>
        <taxon>Actinomycetes</taxon>
        <taxon>Streptosporangiales</taxon>
        <taxon>Nocardiopsidaceae</taxon>
        <taxon>Nocardiopsis</taxon>
    </lineage>
</organism>
<sequence>MGLLLGVVRGVGLRLLVAVRGLLSATGLAVPRLLLVALRGLRRLLLVRLGEAGLRRVLAVAGLPTGPRLSRARVRVGRGGAGRRLAVGRTVLGVWSVGRGLAHHVPWVCRLRWADRHVRPPGIEGHRERFSRSVPRRP</sequence>
<comment type="caution">
    <text evidence="1">The sequence shown here is derived from an EMBL/GenBank/DDBJ whole genome shotgun (WGS) entry which is preliminary data.</text>
</comment>
<reference evidence="2" key="1">
    <citation type="journal article" date="2019" name="Int. J. Syst. Evol. Microbiol.">
        <title>The Global Catalogue of Microorganisms (GCM) 10K type strain sequencing project: providing services to taxonomists for standard genome sequencing and annotation.</title>
        <authorList>
            <consortium name="The Broad Institute Genomics Platform"/>
            <consortium name="The Broad Institute Genome Sequencing Center for Infectious Disease"/>
            <person name="Wu L."/>
            <person name="Ma J."/>
        </authorList>
    </citation>
    <scope>NUCLEOTIDE SEQUENCE [LARGE SCALE GENOMIC DNA]</scope>
    <source>
        <strain evidence="2">JCM 15313</strain>
    </source>
</reference>
<protein>
    <recommendedName>
        <fullName evidence="3">Secreted protein</fullName>
    </recommendedName>
</protein>
<gene>
    <name evidence="1" type="ORF">GCM10009799_18110</name>
</gene>
<dbReference type="EMBL" id="BAAAPC010000006">
    <property type="protein sequence ID" value="GAA1992583.1"/>
    <property type="molecule type" value="Genomic_DNA"/>
</dbReference>
<evidence type="ECO:0000313" key="2">
    <source>
        <dbReference type="Proteomes" id="UP001501585"/>
    </source>
</evidence>
<name>A0ABP5E8E1_9ACTN</name>
<dbReference type="Proteomes" id="UP001501585">
    <property type="component" value="Unassembled WGS sequence"/>
</dbReference>
<accession>A0ABP5E8E1</accession>